<dbReference type="AlphaFoldDB" id="A0A3P3XSE0"/>
<gene>
    <name evidence="1" type="ORF">SPIRO4BDMA_50731</name>
</gene>
<name>A0A3P3XSE0_9SPIR</name>
<sequence length="115" mass="12974">MAFKVMIEDNNHLGFNDDENHPYSAGVFTAEAEAITICEAIVNDFLTKSLYPGERAKELVKQYYTYGEDPYIDGTEGDKVKQGFSGWGFAEERSVILCTKDNPNNLRRVEVTKTP</sequence>
<dbReference type="EMBL" id="FWDO01000005">
    <property type="protein sequence ID" value="SLM19216.1"/>
    <property type="molecule type" value="Genomic_DNA"/>
</dbReference>
<organism evidence="1">
    <name type="scientific">uncultured spirochete</name>
    <dbReference type="NCBI Taxonomy" id="156406"/>
    <lineage>
        <taxon>Bacteria</taxon>
        <taxon>Pseudomonadati</taxon>
        <taxon>Spirochaetota</taxon>
        <taxon>Spirochaetia</taxon>
        <taxon>Spirochaetales</taxon>
        <taxon>environmental samples</taxon>
    </lineage>
</organism>
<reference evidence="1" key="1">
    <citation type="submission" date="2017-02" db="EMBL/GenBank/DDBJ databases">
        <authorList>
            <person name="Regsiter A."/>
            <person name="William W."/>
        </authorList>
    </citation>
    <scope>NUCLEOTIDE SEQUENCE</scope>
    <source>
        <strain evidence="1">BdmA 4</strain>
    </source>
</reference>
<evidence type="ECO:0000313" key="1">
    <source>
        <dbReference type="EMBL" id="SLM19216.1"/>
    </source>
</evidence>
<accession>A0A3P3XSE0</accession>
<proteinExistence type="predicted"/>
<protein>
    <submittedName>
        <fullName evidence="1">Uncharacterized protein</fullName>
    </submittedName>
</protein>